<gene>
    <name evidence="1" type="ORF">FJT64_014993</name>
</gene>
<evidence type="ECO:0000313" key="1">
    <source>
        <dbReference type="EMBL" id="KAF0314550.1"/>
    </source>
</evidence>
<proteinExistence type="predicted"/>
<dbReference type="EMBL" id="VIIS01000012">
    <property type="protein sequence ID" value="KAF0314551.1"/>
    <property type="molecule type" value="Genomic_DNA"/>
</dbReference>
<protein>
    <submittedName>
        <fullName evidence="1">Uncharacterized protein</fullName>
    </submittedName>
</protein>
<dbReference type="AlphaFoldDB" id="A0A6A4XDW1"/>
<accession>A0A6A4XDW1</accession>
<comment type="caution">
    <text evidence="1">The sequence shown here is derived from an EMBL/GenBank/DDBJ whole genome shotgun (WGS) entry which is preliminary data.</text>
</comment>
<evidence type="ECO:0000313" key="2">
    <source>
        <dbReference type="Proteomes" id="UP000440578"/>
    </source>
</evidence>
<reference evidence="1 2" key="1">
    <citation type="submission" date="2019-07" db="EMBL/GenBank/DDBJ databases">
        <title>Draft genome assembly of a fouling barnacle, Amphibalanus amphitrite (Darwin, 1854): The first reference genome for Thecostraca.</title>
        <authorList>
            <person name="Kim W."/>
        </authorList>
    </citation>
    <scope>NUCLEOTIDE SEQUENCE [LARGE SCALE GENOMIC DNA]</scope>
    <source>
        <strain evidence="1">SNU_AA5</strain>
        <tissue evidence="1">Soma without cirri and trophi</tissue>
    </source>
</reference>
<organism evidence="1 2">
    <name type="scientific">Amphibalanus amphitrite</name>
    <name type="common">Striped barnacle</name>
    <name type="synonym">Balanus amphitrite</name>
    <dbReference type="NCBI Taxonomy" id="1232801"/>
    <lineage>
        <taxon>Eukaryota</taxon>
        <taxon>Metazoa</taxon>
        <taxon>Ecdysozoa</taxon>
        <taxon>Arthropoda</taxon>
        <taxon>Crustacea</taxon>
        <taxon>Multicrustacea</taxon>
        <taxon>Cirripedia</taxon>
        <taxon>Thoracica</taxon>
        <taxon>Thoracicalcarea</taxon>
        <taxon>Balanomorpha</taxon>
        <taxon>Balanoidea</taxon>
        <taxon>Balanidae</taxon>
        <taxon>Amphibalaninae</taxon>
        <taxon>Amphibalanus</taxon>
    </lineage>
</organism>
<dbReference type="Proteomes" id="UP000440578">
    <property type="component" value="Unassembled WGS sequence"/>
</dbReference>
<sequence length="110" mass="11524">MGVTGTVIGMAVGRGAETGTGVATEQWRTAASNAAHRLGTIGSGKSAHADTAQAVSVDTDFTWIACRVAHVTVLLLKDGFCKDKMNLLNDSGNGDVRAVIFFLINLVRTF</sequence>
<dbReference type="EMBL" id="VIIS01000012">
    <property type="protein sequence ID" value="KAF0314550.1"/>
    <property type="molecule type" value="Genomic_DNA"/>
</dbReference>
<keyword evidence="2" id="KW-1185">Reference proteome</keyword>
<name>A0A6A4XDW1_AMPAM</name>